<evidence type="ECO:0000313" key="3">
    <source>
        <dbReference type="Proteomes" id="UP000585474"/>
    </source>
</evidence>
<protein>
    <submittedName>
        <fullName evidence="2">Sucrase/ferredoxin-like family protein</fullName>
    </submittedName>
</protein>
<dbReference type="EMBL" id="BJWL01000008">
    <property type="protein sequence ID" value="GFY92723.1"/>
    <property type="molecule type" value="Genomic_DNA"/>
</dbReference>
<organism evidence="2 3">
    <name type="scientific">Actinidia rufa</name>
    <dbReference type="NCBI Taxonomy" id="165716"/>
    <lineage>
        <taxon>Eukaryota</taxon>
        <taxon>Viridiplantae</taxon>
        <taxon>Streptophyta</taxon>
        <taxon>Embryophyta</taxon>
        <taxon>Tracheophyta</taxon>
        <taxon>Spermatophyta</taxon>
        <taxon>Magnoliopsida</taxon>
        <taxon>eudicotyledons</taxon>
        <taxon>Gunneridae</taxon>
        <taxon>Pentapetalae</taxon>
        <taxon>asterids</taxon>
        <taxon>Ericales</taxon>
        <taxon>Actinidiaceae</taxon>
        <taxon>Actinidia</taxon>
    </lineage>
</organism>
<dbReference type="Proteomes" id="UP000585474">
    <property type="component" value="Unassembled WGS sequence"/>
</dbReference>
<keyword evidence="3" id="KW-1185">Reference proteome</keyword>
<evidence type="ECO:0000313" key="2">
    <source>
        <dbReference type="EMBL" id="GFY92723.1"/>
    </source>
</evidence>
<name>A0A7J0F288_9ERIC</name>
<feature type="region of interest" description="Disordered" evidence="1">
    <location>
        <begin position="1"/>
        <end position="44"/>
    </location>
</feature>
<sequence length="82" mass="8383">MTSPPPTSSLPPSRSAGSASAGDSSSVDLIHQRPQSPVVKAGDRSSFDFIGGLKDSDVDSFVEDVLVNGKPWASGEPEVLAG</sequence>
<evidence type="ECO:0000256" key="1">
    <source>
        <dbReference type="SAM" id="MobiDB-lite"/>
    </source>
</evidence>
<dbReference type="OrthoDB" id="10253744at2759"/>
<reference evidence="2 3" key="1">
    <citation type="submission" date="2019-07" db="EMBL/GenBank/DDBJ databases">
        <title>De Novo Assembly of kiwifruit Actinidia rufa.</title>
        <authorList>
            <person name="Sugita-Konishi S."/>
            <person name="Sato K."/>
            <person name="Mori E."/>
            <person name="Abe Y."/>
            <person name="Kisaki G."/>
            <person name="Hamano K."/>
            <person name="Suezawa K."/>
            <person name="Otani M."/>
            <person name="Fukuda T."/>
            <person name="Manabe T."/>
            <person name="Gomi K."/>
            <person name="Tabuchi M."/>
            <person name="Akimitsu K."/>
            <person name="Kataoka I."/>
        </authorList>
    </citation>
    <scope>NUCLEOTIDE SEQUENCE [LARGE SCALE GENOMIC DNA]</scope>
    <source>
        <strain evidence="3">cv. Fuchu</strain>
    </source>
</reference>
<comment type="caution">
    <text evidence="2">The sequence shown here is derived from an EMBL/GenBank/DDBJ whole genome shotgun (WGS) entry which is preliminary data.</text>
</comment>
<dbReference type="AlphaFoldDB" id="A0A7J0F288"/>
<proteinExistence type="predicted"/>
<feature type="compositionally biased region" description="Low complexity" evidence="1">
    <location>
        <begin position="10"/>
        <end position="29"/>
    </location>
</feature>
<gene>
    <name evidence="2" type="ORF">Acr_08g0011190</name>
</gene>
<accession>A0A7J0F288</accession>